<dbReference type="EMBL" id="WJPM01000001">
    <property type="protein sequence ID" value="MRH73399.1"/>
    <property type="molecule type" value="Genomic_DNA"/>
</dbReference>
<dbReference type="Gene3D" id="3.30.450.40">
    <property type="match status" value="1"/>
</dbReference>
<comment type="caution">
    <text evidence="2">The sequence shown here is derived from an EMBL/GenBank/DDBJ whole genome shotgun (WGS) entry which is preliminary data.</text>
</comment>
<dbReference type="SMART" id="SM00240">
    <property type="entry name" value="FHA"/>
    <property type="match status" value="1"/>
</dbReference>
<reference evidence="3" key="2">
    <citation type="journal article" date="2020" name="Plant Dis.">
        <title>A Grain Rot of Rice in Iran Caused by a Xanthomonas Strain Closely Related to X. sacchari.</title>
        <authorList>
            <person name="Mirghasempour S.A."/>
            <person name="Huang S."/>
            <person name="Studholme D.J."/>
            <person name="Brady C.L."/>
        </authorList>
    </citation>
    <scope>NUCLEOTIDE SEQUENCE</scope>
    <source>
        <strain evidence="3">SAM114</strain>
    </source>
</reference>
<dbReference type="Pfam" id="PF00498">
    <property type="entry name" value="FHA"/>
    <property type="match status" value="1"/>
</dbReference>
<dbReference type="Pfam" id="PF01590">
    <property type="entry name" value="GAF"/>
    <property type="match status" value="1"/>
</dbReference>
<evidence type="ECO:0000259" key="1">
    <source>
        <dbReference type="PROSITE" id="PS50006"/>
    </source>
</evidence>
<evidence type="ECO:0000313" key="2">
    <source>
        <dbReference type="EMBL" id="MRG98810.1"/>
    </source>
</evidence>
<protein>
    <submittedName>
        <fullName evidence="2">FHA domain-containing protein</fullName>
    </submittedName>
</protein>
<gene>
    <name evidence="2" type="ORF">GIY21_00720</name>
    <name evidence="3" type="ORF">GIY22_02050</name>
</gene>
<dbReference type="AlphaFoldDB" id="A0A6N7Q7B0"/>
<name>A0A6N7Q7B0_9XANT</name>
<evidence type="ECO:0000313" key="4">
    <source>
        <dbReference type="Proteomes" id="UP000437931"/>
    </source>
</evidence>
<evidence type="ECO:0000313" key="5">
    <source>
        <dbReference type="Proteomes" id="UP000439314"/>
    </source>
</evidence>
<dbReference type="SUPFAM" id="SSF49879">
    <property type="entry name" value="SMAD/FHA domain"/>
    <property type="match status" value="1"/>
</dbReference>
<dbReference type="PROSITE" id="PS50006">
    <property type="entry name" value="FHA_DOMAIN"/>
    <property type="match status" value="1"/>
</dbReference>
<dbReference type="Proteomes" id="UP000437931">
    <property type="component" value="Unassembled WGS sequence"/>
</dbReference>
<dbReference type="Proteomes" id="UP000439314">
    <property type="component" value="Unassembled WGS sequence"/>
</dbReference>
<dbReference type="CDD" id="cd00060">
    <property type="entry name" value="FHA"/>
    <property type="match status" value="1"/>
</dbReference>
<dbReference type="InterPro" id="IPR008984">
    <property type="entry name" value="SMAD_FHA_dom_sf"/>
</dbReference>
<proteinExistence type="predicted"/>
<dbReference type="InterPro" id="IPR000253">
    <property type="entry name" value="FHA_dom"/>
</dbReference>
<accession>A0A6N7Q7B0</accession>
<dbReference type="InterPro" id="IPR029016">
    <property type="entry name" value="GAF-like_dom_sf"/>
</dbReference>
<sequence>MPARLTAYLPDAPAPTLLLAAGQTLAIGRAADNALALEHPSVSRWHAQLQPLADGHWQLHDLGSKNGSFRDGVRVAAPIALETATWLRFGDIYAEFAPLSPADADLAERRQRARCDRATALTQGLAQIGGLDDLLGASLDAVVELAQAERGLLVLAEAHGQRVAASRGIGPLPLQHSLPGSEGALHRALRDGQATVAHDVGGVPWLAERASVCAAGLRTLLCLPLRDGTRVLGAIYADSRRAGSAIGALDMQLLKAFCERAALWIAARQALRDTGAEQGPGPA</sequence>
<feature type="domain" description="FHA" evidence="1">
    <location>
        <begin position="25"/>
        <end position="75"/>
    </location>
</feature>
<dbReference type="SMART" id="SM00065">
    <property type="entry name" value="GAF"/>
    <property type="match status" value="1"/>
</dbReference>
<dbReference type="SUPFAM" id="SSF55781">
    <property type="entry name" value="GAF domain-like"/>
    <property type="match status" value="1"/>
</dbReference>
<organism evidence="2 5">
    <name type="scientific">Xanthomonas sontii</name>
    <dbReference type="NCBI Taxonomy" id="2650745"/>
    <lineage>
        <taxon>Bacteria</taxon>
        <taxon>Pseudomonadati</taxon>
        <taxon>Pseudomonadota</taxon>
        <taxon>Gammaproteobacteria</taxon>
        <taxon>Lysobacterales</taxon>
        <taxon>Lysobacteraceae</taxon>
        <taxon>Xanthomonas</taxon>
    </lineage>
</organism>
<dbReference type="PANTHER" id="PTHR23308">
    <property type="entry name" value="NUCLEAR INHIBITOR OF PROTEIN PHOSPHATASE-1"/>
    <property type="match status" value="1"/>
</dbReference>
<dbReference type="Gene3D" id="2.60.200.20">
    <property type="match status" value="1"/>
</dbReference>
<dbReference type="RefSeq" id="WP_153750316.1">
    <property type="nucleotide sequence ID" value="NZ_WJPM01000001.1"/>
</dbReference>
<evidence type="ECO:0000313" key="3">
    <source>
        <dbReference type="EMBL" id="MRH73399.1"/>
    </source>
</evidence>
<dbReference type="InterPro" id="IPR050923">
    <property type="entry name" value="Cell_Proc_Reg/RNA_Proc"/>
</dbReference>
<dbReference type="EMBL" id="WJPN01000001">
    <property type="protein sequence ID" value="MRG98810.1"/>
    <property type="molecule type" value="Genomic_DNA"/>
</dbReference>
<dbReference type="InterPro" id="IPR003018">
    <property type="entry name" value="GAF"/>
</dbReference>
<keyword evidence="4" id="KW-1185">Reference proteome</keyword>
<reference evidence="4 5" key="1">
    <citation type="submission" date="2019-11" db="EMBL/GenBank/DDBJ databases">
        <title>First report of rice panicle blight caused by Xanthomonas sp. in Iran.</title>
        <authorList>
            <person name="Mirghasempour S.A."/>
            <person name="Huang S."/>
            <person name="Brady C.L."/>
            <person name="Studholme D.J."/>
        </authorList>
    </citation>
    <scope>NUCLEOTIDE SEQUENCE [LARGE SCALE GENOMIC DNA]</scope>
    <source>
        <strain evidence="2 5">ASD011</strain>
        <strain evidence="4">SAM114</strain>
    </source>
</reference>